<feature type="transmembrane region" description="Helical" evidence="1">
    <location>
        <begin position="381"/>
        <end position="398"/>
    </location>
</feature>
<dbReference type="HOGENOM" id="CLU_544777_0_0_6"/>
<feature type="transmembrane region" description="Helical" evidence="1">
    <location>
        <begin position="93"/>
        <end position="112"/>
    </location>
</feature>
<dbReference type="AlphaFoldDB" id="K6ZSG3"/>
<organism evidence="2 3">
    <name type="scientific">Paraglaciecola psychrophila 170</name>
    <dbReference type="NCBI Taxonomy" id="1129794"/>
    <lineage>
        <taxon>Bacteria</taxon>
        <taxon>Pseudomonadati</taxon>
        <taxon>Pseudomonadota</taxon>
        <taxon>Gammaproteobacteria</taxon>
        <taxon>Alteromonadales</taxon>
        <taxon>Alteromonadaceae</taxon>
        <taxon>Paraglaciecola</taxon>
    </lineage>
</organism>
<evidence type="ECO:0000313" key="3">
    <source>
        <dbReference type="Proteomes" id="UP000011864"/>
    </source>
</evidence>
<feature type="transmembrane region" description="Helical" evidence="1">
    <location>
        <begin position="404"/>
        <end position="421"/>
    </location>
</feature>
<dbReference type="KEGG" id="gps:C427_1049"/>
<protein>
    <recommendedName>
        <fullName evidence="4">O-antigen polymerase</fullName>
    </recommendedName>
</protein>
<dbReference type="Proteomes" id="UP000011864">
    <property type="component" value="Chromosome"/>
</dbReference>
<evidence type="ECO:0000256" key="1">
    <source>
        <dbReference type="SAM" id="Phobius"/>
    </source>
</evidence>
<gene>
    <name evidence="2" type="ORF">C427_1049</name>
</gene>
<keyword evidence="1" id="KW-1133">Transmembrane helix</keyword>
<proteinExistence type="predicted"/>
<dbReference type="STRING" id="1129794.C427_1049"/>
<feature type="transmembrane region" description="Helical" evidence="1">
    <location>
        <begin position="229"/>
        <end position="247"/>
    </location>
</feature>
<evidence type="ECO:0008006" key="4">
    <source>
        <dbReference type="Google" id="ProtNLM"/>
    </source>
</evidence>
<feature type="transmembrane region" description="Helical" evidence="1">
    <location>
        <begin position="69"/>
        <end position="87"/>
    </location>
</feature>
<dbReference type="OrthoDB" id="7067318at2"/>
<feature type="transmembrane region" description="Helical" evidence="1">
    <location>
        <begin position="334"/>
        <end position="360"/>
    </location>
</feature>
<feature type="transmembrane region" description="Helical" evidence="1">
    <location>
        <begin position="179"/>
        <end position="195"/>
    </location>
</feature>
<keyword evidence="3" id="KW-1185">Reference proteome</keyword>
<name>K6ZSG3_9ALTE</name>
<dbReference type="EMBL" id="CP003837">
    <property type="protein sequence ID" value="AGH43158.1"/>
    <property type="molecule type" value="Genomic_DNA"/>
</dbReference>
<sequence>MYRTERFFVYLYILPFSLDFKGAEDGGSVIQFFFLATVLFAGIVLIASFSKIPAIKSIPHKLKIIHNIWWFYLASSILTALINQVPIGNYVRVMLPYFLSGFSMLIVIMIYSRGRDLNIFFAPILWALWTSVCWTAVYAVAFLNIPLNEMRYQIVSPLLVVFLAYGIVLLLTQKKISKMAMAIGLTCIVIIVISVTRSLLLSAAFILFFIFVVYPQSQRRPLIKKAVRLFMPLAILMVIAIPLIMVFRPDAFTAWQLRLFSQQEDLGFDVTTVTRLAEYSGQMKMLFENFTSAFFGRGMGSVYYWDPLYYDQISQVIDITKLEESVRWSNGHSLWVYSIYSGGLLFGWLIPFCVLSAAYITYKDIKNNISDINERHKSRVLFFYVIGIAILSATFTANPLGVRLVGMFYGLAITLPILYLKQVKELQIIGRVK</sequence>
<feature type="transmembrane region" description="Helical" evidence="1">
    <location>
        <begin position="29"/>
        <end position="49"/>
    </location>
</feature>
<dbReference type="RefSeq" id="WP_007640291.1">
    <property type="nucleotide sequence ID" value="NC_020514.1"/>
</dbReference>
<accession>K6ZSG3</accession>
<feature type="transmembrane region" description="Helical" evidence="1">
    <location>
        <begin position="154"/>
        <end position="172"/>
    </location>
</feature>
<dbReference type="eggNOG" id="COG3307">
    <property type="taxonomic scope" value="Bacteria"/>
</dbReference>
<dbReference type="PATRIC" id="fig|1129794.4.peg.1037"/>
<reference evidence="2 3" key="1">
    <citation type="journal article" date="2013" name="Genome Announc.">
        <title>Complete Genome Sequence of Glaciecola psychrophila Strain 170T.</title>
        <authorList>
            <person name="Yin J."/>
            <person name="Chen J."/>
            <person name="Liu G."/>
            <person name="Yu Y."/>
            <person name="Song L."/>
            <person name="Wang X."/>
            <person name="Qu X."/>
        </authorList>
    </citation>
    <scope>NUCLEOTIDE SEQUENCE [LARGE SCALE GENOMIC DNA]</scope>
    <source>
        <strain evidence="2 3">170</strain>
    </source>
</reference>
<keyword evidence="1" id="KW-0812">Transmembrane</keyword>
<keyword evidence="1" id="KW-0472">Membrane</keyword>
<feature type="transmembrane region" description="Helical" evidence="1">
    <location>
        <begin position="119"/>
        <end position="142"/>
    </location>
</feature>
<evidence type="ECO:0000313" key="2">
    <source>
        <dbReference type="EMBL" id="AGH43158.1"/>
    </source>
</evidence>